<feature type="binding site" evidence="9">
    <location>
        <position position="293"/>
    </location>
    <ligand>
        <name>Mn(2+)</name>
        <dbReference type="ChEBI" id="CHEBI:29035"/>
        <label>2</label>
    </ligand>
</feature>
<dbReference type="GO" id="GO:0005737">
    <property type="term" value="C:cytoplasm"/>
    <property type="evidence" value="ECO:0007669"/>
    <property type="project" value="UniProtKB-SubCell"/>
</dbReference>
<comment type="catalytic activity">
    <reaction evidence="2 9">
        <text>Release of an N-terminal amino acid, preferentially leucine, but not glutamic or aspartic acids.</text>
        <dbReference type="EC" id="3.4.11.10"/>
    </reaction>
</comment>
<dbReference type="InterPro" id="IPR011356">
    <property type="entry name" value="Leucine_aapep/pepB"/>
</dbReference>
<dbReference type="NCBIfam" id="NF002074">
    <property type="entry name" value="PRK00913.1-4"/>
    <property type="match status" value="1"/>
</dbReference>
<dbReference type="InterPro" id="IPR043472">
    <property type="entry name" value="Macro_dom-like"/>
</dbReference>
<protein>
    <recommendedName>
        <fullName evidence="9">Probable cytosol aminopeptidase</fullName>
        <ecNumber evidence="9">3.4.11.1</ecNumber>
    </recommendedName>
    <alternativeName>
        <fullName evidence="9">Leucine aminopeptidase</fullName>
        <shortName evidence="9">LAP</shortName>
        <ecNumber evidence="9">3.4.11.10</ecNumber>
    </alternativeName>
    <alternativeName>
        <fullName evidence="9">Leucyl aminopeptidase</fullName>
    </alternativeName>
</protein>
<dbReference type="Pfam" id="PF00883">
    <property type="entry name" value="Peptidase_M17"/>
    <property type="match status" value="1"/>
</dbReference>
<dbReference type="PANTHER" id="PTHR11963:SF23">
    <property type="entry name" value="CYTOSOL AMINOPEPTIDASE"/>
    <property type="match status" value="1"/>
</dbReference>
<feature type="binding site" evidence="9">
    <location>
        <position position="354"/>
    </location>
    <ligand>
        <name>Mn(2+)</name>
        <dbReference type="ChEBI" id="CHEBI:29035"/>
        <label>1</label>
    </ligand>
</feature>
<evidence type="ECO:0000259" key="10">
    <source>
        <dbReference type="PROSITE" id="PS00631"/>
    </source>
</evidence>
<feature type="domain" description="Cytosol aminopeptidase" evidence="10">
    <location>
        <begin position="350"/>
        <end position="357"/>
    </location>
</feature>
<dbReference type="Proteomes" id="UP001056209">
    <property type="component" value="Chromosome"/>
</dbReference>
<dbReference type="PRINTS" id="PR00481">
    <property type="entry name" value="LAMNOPPTDASE"/>
</dbReference>
<dbReference type="GO" id="GO:0030145">
    <property type="term" value="F:manganese ion binding"/>
    <property type="evidence" value="ECO:0007669"/>
    <property type="project" value="UniProtKB-UniRule"/>
</dbReference>
<keyword evidence="6 9" id="KW-0479">Metal-binding</keyword>
<evidence type="ECO:0000256" key="5">
    <source>
        <dbReference type="ARBA" id="ARBA00022670"/>
    </source>
</evidence>
<evidence type="ECO:0000256" key="4">
    <source>
        <dbReference type="ARBA" id="ARBA00022438"/>
    </source>
</evidence>
<evidence type="ECO:0000313" key="12">
    <source>
        <dbReference type="Proteomes" id="UP001056209"/>
    </source>
</evidence>
<dbReference type="CDD" id="cd00433">
    <property type="entry name" value="Peptidase_M17"/>
    <property type="match status" value="1"/>
</dbReference>
<dbReference type="PROSITE" id="PS00631">
    <property type="entry name" value="CYTOSOL_AP"/>
    <property type="match status" value="1"/>
</dbReference>
<evidence type="ECO:0000256" key="2">
    <source>
        <dbReference type="ARBA" id="ARBA00000967"/>
    </source>
</evidence>
<keyword evidence="4 9" id="KW-0031">Aminopeptidase</keyword>
<dbReference type="InterPro" id="IPR000819">
    <property type="entry name" value="Peptidase_M17_C"/>
</dbReference>
<dbReference type="Gene3D" id="3.40.630.10">
    <property type="entry name" value="Zn peptidases"/>
    <property type="match status" value="1"/>
</dbReference>
<dbReference type="GO" id="GO:0070006">
    <property type="term" value="F:metalloaminopeptidase activity"/>
    <property type="evidence" value="ECO:0007669"/>
    <property type="project" value="InterPro"/>
</dbReference>
<dbReference type="EMBL" id="CP097753">
    <property type="protein sequence ID" value="URJ28131.1"/>
    <property type="molecule type" value="Genomic_DNA"/>
</dbReference>
<reference evidence="11" key="1">
    <citation type="submission" date="2022-05" db="EMBL/GenBank/DDBJ databases">
        <title>Impact of host demography and evolutionary history on endosymbiont molecular evolution: a test in carpenter ants (Genus Camponotus) and their Blochmannia endosymbionts.</title>
        <authorList>
            <person name="Manthey J.D."/>
            <person name="Giron J.C."/>
            <person name="Hruska J.P."/>
        </authorList>
    </citation>
    <scope>NUCLEOTIDE SEQUENCE</scope>
    <source>
        <strain evidence="11">C-039</strain>
    </source>
</reference>
<evidence type="ECO:0000256" key="9">
    <source>
        <dbReference type="HAMAP-Rule" id="MF_00181"/>
    </source>
</evidence>
<dbReference type="Pfam" id="PF02789">
    <property type="entry name" value="Peptidase_M17_N"/>
    <property type="match status" value="1"/>
</dbReference>
<dbReference type="EC" id="3.4.11.10" evidence="9"/>
<comment type="catalytic activity">
    <reaction evidence="1 9">
        <text>Release of an N-terminal amino acid, Xaa-|-Yaa-, in which Xaa is preferably Leu, but may be other amino acids including Pro although not Arg or Lys, and Yaa may be Pro. Amino acid amides and methyl esters are also readily hydrolyzed, but rates on arylamides are exceedingly low.</text>
        <dbReference type="EC" id="3.4.11.1"/>
    </reaction>
</comment>
<feature type="active site" evidence="9">
    <location>
        <position position="356"/>
    </location>
</feature>
<dbReference type="AlphaFoldDB" id="A0A9Q8X2I3"/>
<dbReference type="InterPro" id="IPR023042">
    <property type="entry name" value="Peptidase_M17_leu_NH2_pept"/>
</dbReference>
<feature type="active site" evidence="9">
    <location>
        <position position="282"/>
    </location>
</feature>
<comment type="cofactor">
    <cofactor evidence="9">
        <name>Mn(2+)</name>
        <dbReference type="ChEBI" id="CHEBI:29035"/>
    </cofactor>
    <text evidence="9">Binds 2 manganese ions per subunit.</text>
</comment>
<feature type="binding site" evidence="9">
    <location>
        <position position="275"/>
    </location>
    <ligand>
        <name>Mn(2+)</name>
        <dbReference type="ChEBI" id="CHEBI:29035"/>
        <label>1</label>
    </ligand>
</feature>
<comment type="subcellular location">
    <subcellularLocation>
        <location evidence="9">Cytoplasm</location>
    </subcellularLocation>
</comment>
<evidence type="ECO:0000256" key="7">
    <source>
        <dbReference type="ARBA" id="ARBA00022801"/>
    </source>
</evidence>
<dbReference type="PANTHER" id="PTHR11963">
    <property type="entry name" value="LEUCINE AMINOPEPTIDASE-RELATED"/>
    <property type="match status" value="1"/>
</dbReference>
<name>A0A9Q8X2I3_9ENTR</name>
<keyword evidence="8 9" id="KW-0464">Manganese</keyword>
<evidence type="ECO:0000256" key="8">
    <source>
        <dbReference type="ARBA" id="ARBA00023211"/>
    </source>
</evidence>
<dbReference type="HAMAP" id="MF_00181">
    <property type="entry name" value="Cytosol_peptidase_M17"/>
    <property type="match status" value="1"/>
</dbReference>
<keyword evidence="9" id="KW-0963">Cytoplasm</keyword>
<evidence type="ECO:0000256" key="1">
    <source>
        <dbReference type="ARBA" id="ARBA00000135"/>
    </source>
</evidence>
<comment type="function">
    <text evidence="9">Presumably involved in the processing and regular turnover of intracellular proteins. Catalyzes the removal of unsubstituted N-terminal amino acids from various peptides.</text>
</comment>
<evidence type="ECO:0000313" key="11">
    <source>
        <dbReference type="EMBL" id="URJ28131.1"/>
    </source>
</evidence>
<comment type="similarity">
    <text evidence="3 9">Belongs to the peptidase M17 family.</text>
</comment>
<feature type="binding site" evidence="9">
    <location>
        <position position="354"/>
    </location>
    <ligand>
        <name>Mn(2+)</name>
        <dbReference type="ChEBI" id="CHEBI:29035"/>
        <label>2</label>
    </ligand>
</feature>
<organism evidence="11 12">
    <name type="scientific">Candidatus Blochmannia vicinus</name>
    <name type="common">nom. nud.</name>
    <dbReference type="NCBI Taxonomy" id="251540"/>
    <lineage>
        <taxon>Bacteria</taxon>
        <taxon>Pseudomonadati</taxon>
        <taxon>Pseudomonadota</taxon>
        <taxon>Gammaproteobacteria</taxon>
        <taxon>Enterobacterales</taxon>
        <taxon>Enterobacteriaceae</taxon>
        <taxon>ant endosymbionts</taxon>
        <taxon>Candidatus Blochmanniella</taxon>
    </lineage>
</organism>
<keyword evidence="7 9" id="KW-0378">Hydrolase</keyword>
<keyword evidence="5 9" id="KW-0645">Protease</keyword>
<dbReference type="Gene3D" id="3.40.220.10">
    <property type="entry name" value="Leucine Aminopeptidase, subunit E, domain 1"/>
    <property type="match status" value="1"/>
</dbReference>
<sequence length="508" mass="56878">MIKFRVADSHLESHPDGCMITGIFEESHLFPSTKKIDNISGGYISSLLHRGAFQGKMEQTLLLYDIPQLYNRQILLIGCGKKYNFDEYCYRKLIRKIILLCKEIPIVKILFFLSELKIKGYDNYWKIRQTIEIVEEELYVFNKFKNNKNKSNQSLKEIILHIPNTNELTYCKQSIKDGLSIVHGIKIAKDLGNMPPNFCTPDYLIDQVNKLSNRNNITINIIDALEMKKLGMNAYLAVGLGSSYTPKMPIIKYEGHPEGSNVPPIIFIGKGLTFDSGGISIKASNKMDEMKYDMCGAAAVYAVMCIAIELNLPLNIIGILAISENMVSHTSFRPGDILTTLSGQTVEILNTDAEGRLVLCDALTYAERYKPDVVIDIATLTGACVVALGHHFSGLMSNNEDLANDLIIASKQSKDYVWRLPLNDIFQKQLKSTCADMTNVGGKSGGAITAGCFLQKFAHKYHWAHLDIAGTAWRSNYCDKSATGRPVALLSQYLINRSFSHKNKQTLF</sequence>
<feature type="binding site" evidence="9">
    <location>
        <position position="270"/>
    </location>
    <ligand>
        <name>Mn(2+)</name>
        <dbReference type="ChEBI" id="CHEBI:29035"/>
        <label>2</label>
    </ligand>
</feature>
<accession>A0A9Q8X2I3</accession>
<dbReference type="InterPro" id="IPR008283">
    <property type="entry name" value="Peptidase_M17_N"/>
</dbReference>
<feature type="binding site" evidence="9">
    <location>
        <position position="352"/>
    </location>
    <ligand>
        <name>Mn(2+)</name>
        <dbReference type="ChEBI" id="CHEBI:29035"/>
        <label>1</label>
    </ligand>
</feature>
<proteinExistence type="inferred from homology"/>
<dbReference type="SUPFAM" id="SSF52949">
    <property type="entry name" value="Macro domain-like"/>
    <property type="match status" value="1"/>
</dbReference>
<evidence type="ECO:0000256" key="3">
    <source>
        <dbReference type="ARBA" id="ARBA00009528"/>
    </source>
</evidence>
<gene>
    <name evidence="9" type="primary">pepA</name>
    <name evidence="11" type="ORF">M9393_03090</name>
</gene>
<dbReference type="GO" id="GO:0006508">
    <property type="term" value="P:proteolysis"/>
    <property type="evidence" value="ECO:0007669"/>
    <property type="project" value="UniProtKB-KW"/>
</dbReference>
<evidence type="ECO:0000256" key="6">
    <source>
        <dbReference type="ARBA" id="ARBA00022723"/>
    </source>
</evidence>
<dbReference type="EC" id="3.4.11.1" evidence="9"/>
<dbReference type="SUPFAM" id="SSF53187">
    <property type="entry name" value="Zn-dependent exopeptidases"/>
    <property type="match status" value="1"/>
</dbReference>
<dbReference type="RefSeq" id="WP_250248534.1">
    <property type="nucleotide sequence ID" value="NZ_CP097753.1"/>
</dbReference>
<feature type="binding site" evidence="9">
    <location>
        <position position="275"/>
    </location>
    <ligand>
        <name>Mn(2+)</name>
        <dbReference type="ChEBI" id="CHEBI:29035"/>
        <label>2</label>
    </ligand>
</feature>
<dbReference type="FunFam" id="3.40.630.10:FF:000004">
    <property type="entry name" value="Probable cytosol aminopeptidase"/>
    <property type="match status" value="1"/>
</dbReference>